<organism evidence="2 3">
    <name type="scientific">Myxococcus landrumensis</name>
    <dbReference type="NCBI Taxonomy" id="2813577"/>
    <lineage>
        <taxon>Bacteria</taxon>
        <taxon>Pseudomonadati</taxon>
        <taxon>Myxococcota</taxon>
        <taxon>Myxococcia</taxon>
        <taxon>Myxococcales</taxon>
        <taxon>Cystobacterineae</taxon>
        <taxon>Myxococcaceae</taxon>
        <taxon>Myxococcus</taxon>
    </lineage>
</organism>
<evidence type="ECO:0000256" key="1">
    <source>
        <dbReference type="SAM" id="MobiDB-lite"/>
    </source>
</evidence>
<proteinExistence type="predicted"/>
<dbReference type="RefSeq" id="WP_206716749.1">
    <property type="nucleotide sequence ID" value="NZ_CP071091.1"/>
</dbReference>
<feature type="region of interest" description="Disordered" evidence="1">
    <location>
        <begin position="163"/>
        <end position="186"/>
    </location>
</feature>
<dbReference type="EMBL" id="CP071091">
    <property type="protein sequence ID" value="QSQ15007.1"/>
    <property type="molecule type" value="Genomic_DNA"/>
</dbReference>
<feature type="compositionally biased region" description="Basic residues" evidence="1">
    <location>
        <begin position="173"/>
        <end position="186"/>
    </location>
</feature>
<name>A0ABX7NBM5_9BACT</name>
<dbReference type="Gene3D" id="1.25.40.290">
    <property type="entry name" value="ARM repeat domains"/>
    <property type="match status" value="1"/>
</dbReference>
<protein>
    <submittedName>
        <fullName evidence="2">HEAT repeat domain-containing protein</fullName>
    </submittedName>
</protein>
<accession>A0ABX7NBM5</accession>
<dbReference type="Pfam" id="PF13646">
    <property type="entry name" value="HEAT_2"/>
    <property type="match status" value="1"/>
</dbReference>
<evidence type="ECO:0000313" key="2">
    <source>
        <dbReference type="EMBL" id="QSQ15007.1"/>
    </source>
</evidence>
<evidence type="ECO:0000313" key="3">
    <source>
        <dbReference type="Proteomes" id="UP000663090"/>
    </source>
</evidence>
<dbReference type="Proteomes" id="UP000663090">
    <property type="component" value="Chromosome"/>
</dbReference>
<reference evidence="2 3" key="1">
    <citation type="submission" date="2021-02" db="EMBL/GenBank/DDBJ databases">
        <title>De Novo genome assembly of isolated myxobacteria.</title>
        <authorList>
            <person name="Stevens D.C."/>
        </authorList>
    </citation>
    <scope>NUCLEOTIDE SEQUENCE [LARGE SCALE GENOMIC DNA]</scope>
    <source>
        <strain evidence="2 3">SCHIC003</strain>
    </source>
</reference>
<sequence length="186" mass="20077">MITKVSDVKTLVAAGKANPKAVFGDIHALAASDDWKVREVAATALVELSKKHPDAVLGEVRKWARASDENVRRASSEGLRGLARTQFESVVPVLEMLNADSSLYVRKSVANLLRDGSKKNPALVLELCERWLSASKGDANTRWIVTNGLAKVRETEPQKVDALLGPAQEKKAAAKKAPAKKAATKK</sequence>
<dbReference type="InterPro" id="IPR016024">
    <property type="entry name" value="ARM-type_fold"/>
</dbReference>
<gene>
    <name evidence="2" type="ORF">JY572_02675</name>
</gene>
<dbReference type="SUPFAM" id="SSF48371">
    <property type="entry name" value="ARM repeat"/>
    <property type="match status" value="1"/>
</dbReference>
<keyword evidence="3" id="KW-1185">Reference proteome</keyword>